<dbReference type="GO" id="GO:0005783">
    <property type="term" value="C:endoplasmic reticulum"/>
    <property type="evidence" value="ECO:0007669"/>
    <property type="project" value="TreeGrafter"/>
</dbReference>
<proteinExistence type="predicted"/>
<dbReference type="STRING" id="42156.A0A3P6U4N4"/>
<accession>A0A3P6U4N4</accession>
<dbReference type="InterPro" id="IPR011989">
    <property type="entry name" value="ARM-like"/>
</dbReference>
<sequence>MGEQNITPPQCWSRLLCLAQSANGGSSGGPNQLMSKQDQKFVENAMVEAVHSTNPVKHMLKNIEQLKLVPKTKSEIGNITEIVDNLEELVCDIDCAADFCKLGGLVEVIRLLKSDCDSVRYEVARLIQSLTQNNPNVQDFVLETDLLPSLLNILEETNASEELLVKALSSLSSIVRGHKKAFSQFNQQKGLETIENVFRKAIDMHYSKLSNKVVLIITSIAVSLGSDVKQYNILPILFRMALQLTPDSVGCSYFLDYLLNNIVYKEEDNNGLKSDELKVNFMELDNHSKQHFYEFLKRQLDYEEHFSHEGYLERIEKMNVMLNEHVKIFK</sequence>
<dbReference type="GO" id="GO:0000774">
    <property type="term" value="F:adenyl-nucleotide exchange factor activity"/>
    <property type="evidence" value="ECO:0007669"/>
    <property type="project" value="TreeGrafter"/>
</dbReference>
<dbReference type="OMA" id="GCSYFLD"/>
<dbReference type="AlphaFoldDB" id="A0A3P6U4N4"/>
<dbReference type="SUPFAM" id="SSF48371">
    <property type="entry name" value="ARM repeat"/>
    <property type="match status" value="1"/>
</dbReference>
<dbReference type="PANTHER" id="PTHR19316:SF18">
    <property type="entry name" value="HSP70-BINDING PROTEIN 1"/>
    <property type="match status" value="1"/>
</dbReference>
<dbReference type="InterPro" id="IPR050693">
    <property type="entry name" value="Hsp70_NEF-Inhibitors"/>
</dbReference>
<dbReference type="EMBL" id="UYRX01000095">
    <property type="protein sequence ID" value="VDK73638.1"/>
    <property type="molecule type" value="Genomic_DNA"/>
</dbReference>
<keyword evidence="2" id="KW-1185">Reference proteome</keyword>
<name>A0A3P6U4N4_LITSI</name>
<evidence type="ECO:0000313" key="2">
    <source>
        <dbReference type="Proteomes" id="UP000277928"/>
    </source>
</evidence>
<evidence type="ECO:0008006" key="3">
    <source>
        <dbReference type="Google" id="ProtNLM"/>
    </source>
</evidence>
<reference evidence="1 2" key="1">
    <citation type="submission" date="2018-08" db="EMBL/GenBank/DDBJ databases">
        <authorList>
            <person name="Laetsch R D."/>
            <person name="Stevens L."/>
            <person name="Kumar S."/>
            <person name="Blaxter L. M."/>
        </authorList>
    </citation>
    <scope>NUCLEOTIDE SEQUENCE [LARGE SCALE GENOMIC DNA]</scope>
</reference>
<dbReference type="OrthoDB" id="10250458at2759"/>
<gene>
    <name evidence="1" type="ORF">NLS_LOCUS2195</name>
</gene>
<protein>
    <recommendedName>
        <fullName evidence="3">Nucleotide exchange factor Fes1 domain-containing protein</fullName>
    </recommendedName>
</protein>
<organism evidence="1 2">
    <name type="scientific">Litomosoides sigmodontis</name>
    <name type="common">Filarial nematode worm</name>
    <dbReference type="NCBI Taxonomy" id="42156"/>
    <lineage>
        <taxon>Eukaryota</taxon>
        <taxon>Metazoa</taxon>
        <taxon>Ecdysozoa</taxon>
        <taxon>Nematoda</taxon>
        <taxon>Chromadorea</taxon>
        <taxon>Rhabditida</taxon>
        <taxon>Spirurina</taxon>
        <taxon>Spiruromorpha</taxon>
        <taxon>Filarioidea</taxon>
        <taxon>Onchocercidae</taxon>
        <taxon>Litomosoides</taxon>
    </lineage>
</organism>
<dbReference type="PANTHER" id="PTHR19316">
    <property type="entry name" value="PROTEIN FOLDING REGULATOR"/>
    <property type="match status" value="1"/>
</dbReference>
<dbReference type="InterPro" id="IPR016024">
    <property type="entry name" value="ARM-type_fold"/>
</dbReference>
<evidence type="ECO:0000313" key="1">
    <source>
        <dbReference type="EMBL" id="VDK73638.1"/>
    </source>
</evidence>
<dbReference type="Proteomes" id="UP000277928">
    <property type="component" value="Unassembled WGS sequence"/>
</dbReference>
<dbReference type="Gene3D" id="1.25.10.10">
    <property type="entry name" value="Leucine-rich Repeat Variant"/>
    <property type="match status" value="1"/>
</dbReference>